<dbReference type="InterPro" id="IPR006442">
    <property type="entry name" value="Antitoxin_Phd/YefM"/>
</dbReference>
<comment type="caution">
    <text evidence="2">The sequence shown here is derived from an EMBL/GenBank/DDBJ whole genome shotgun (WGS) entry which is preliminary data.</text>
</comment>
<protein>
    <recommendedName>
        <fullName evidence="3">Antitoxin</fullName>
    </recommendedName>
</protein>
<comment type="similarity">
    <text evidence="1">Belongs to the phD/YefM antitoxin family.</text>
</comment>
<evidence type="ECO:0008006" key="3">
    <source>
        <dbReference type="Google" id="ProtNLM"/>
    </source>
</evidence>
<gene>
    <name evidence="2" type="ORF">S01H4_04579</name>
</gene>
<dbReference type="InterPro" id="IPR036165">
    <property type="entry name" value="YefM-like_sf"/>
</dbReference>
<dbReference type="SUPFAM" id="SSF143120">
    <property type="entry name" value="YefM-like"/>
    <property type="match status" value="1"/>
</dbReference>
<dbReference type="AlphaFoldDB" id="X1A4M6"/>
<reference evidence="2" key="1">
    <citation type="journal article" date="2014" name="Front. Microbiol.">
        <title>High frequency of phylogenetically diverse reductive dehalogenase-homologous genes in deep subseafloor sedimentary metagenomes.</title>
        <authorList>
            <person name="Kawai M."/>
            <person name="Futagami T."/>
            <person name="Toyoda A."/>
            <person name="Takaki Y."/>
            <person name="Nishi S."/>
            <person name="Hori S."/>
            <person name="Arai W."/>
            <person name="Tsubouchi T."/>
            <person name="Morono Y."/>
            <person name="Uchiyama I."/>
            <person name="Ito T."/>
            <person name="Fujiyama A."/>
            <person name="Inagaki F."/>
            <person name="Takami H."/>
        </authorList>
    </citation>
    <scope>NUCLEOTIDE SEQUENCE</scope>
    <source>
        <strain evidence="2">Expedition CK06-06</strain>
    </source>
</reference>
<proteinExistence type="inferred from homology"/>
<feature type="non-terminal residue" evidence="2">
    <location>
        <position position="1"/>
    </location>
</feature>
<evidence type="ECO:0000256" key="1">
    <source>
        <dbReference type="ARBA" id="ARBA00009981"/>
    </source>
</evidence>
<accession>X1A4M6</accession>
<organism evidence="2">
    <name type="scientific">marine sediment metagenome</name>
    <dbReference type="NCBI Taxonomy" id="412755"/>
    <lineage>
        <taxon>unclassified sequences</taxon>
        <taxon>metagenomes</taxon>
        <taxon>ecological metagenomes</taxon>
    </lineage>
</organism>
<dbReference type="Gene3D" id="3.40.1620.10">
    <property type="entry name" value="YefM-like domain"/>
    <property type="match status" value="1"/>
</dbReference>
<name>X1A4M6_9ZZZZ</name>
<sequence length="95" mass="10920">REERTITKTIDAHDARVHFGQLLDEVSKKDFTYFIKRRGKLAAVILSPEDYIEILEIGAELNDPEINKALTQSEKEFELGEVGTEEDIFKILRGQ</sequence>
<evidence type="ECO:0000313" key="2">
    <source>
        <dbReference type="EMBL" id="GAG65117.1"/>
    </source>
</evidence>
<dbReference type="EMBL" id="BART01001238">
    <property type="protein sequence ID" value="GAG65117.1"/>
    <property type="molecule type" value="Genomic_DNA"/>
</dbReference>
<dbReference type="NCBIfam" id="TIGR01552">
    <property type="entry name" value="phd_fam"/>
    <property type="match status" value="1"/>
</dbReference>
<dbReference type="Pfam" id="PF02604">
    <property type="entry name" value="PhdYeFM_antitox"/>
    <property type="match status" value="1"/>
</dbReference>